<proteinExistence type="predicted"/>
<dbReference type="OrthoDB" id="9773308at2"/>
<dbReference type="GO" id="GO:0006355">
    <property type="term" value="P:regulation of DNA-templated transcription"/>
    <property type="evidence" value="ECO:0007669"/>
    <property type="project" value="InterPro"/>
</dbReference>
<dbReference type="SUPFAM" id="SSF46955">
    <property type="entry name" value="Putative DNA-binding domain"/>
    <property type="match status" value="1"/>
</dbReference>
<dbReference type="AlphaFoldDB" id="A0A2U3LRD2"/>
<gene>
    <name evidence="2" type="ORF">SBF1_750020</name>
</gene>
<dbReference type="InterPro" id="IPR000551">
    <property type="entry name" value="MerR-type_HTH_dom"/>
</dbReference>
<accession>A0A2U3LRD2</accession>
<dbReference type="InterPro" id="IPR009061">
    <property type="entry name" value="DNA-bd_dom_put_sf"/>
</dbReference>
<dbReference type="GO" id="GO:0003677">
    <property type="term" value="F:DNA binding"/>
    <property type="evidence" value="ECO:0007669"/>
    <property type="project" value="InterPro"/>
</dbReference>
<evidence type="ECO:0000313" key="2">
    <source>
        <dbReference type="EMBL" id="SPF54379.1"/>
    </source>
</evidence>
<sequence length="161" mass="18549">MKYYTMVEMAKIIGIPESSARGYRDRFLSYMTTTGQGRGKRYTEEALEALRIVATMSREGIPNEDIETSLEARFGVVIESQDSQSQTIVSSSQIVADQSQALVLAIMGEMAAMREQITALHAQLECREESRDQHLVAVMREIQEMRQEMHRPWWKKIFRKN</sequence>
<dbReference type="EMBL" id="OMOF01000723">
    <property type="protein sequence ID" value="SPF54379.1"/>
    <property type="molecule type" value="Genomic_DNA"/>
</dbReference>
<feature type="domain" description="HTH merR-type" evidence="1">
    <location>
        <begin position="4"/>
        <end position="71"/>
    </location>
</feature>
<dbReference type="Proteomes" id="UP000238916">
    <property type="component" value="Unassembled WGS sequence"/>
</dbReference>
<dbReference type="Pfam" id="PF13411">
    <property type="entry name" value="MerR_1"/>
    <property type="match status" value="1"/>
</dbReference>
<name>A0A2U3LRD2_9FIRM</name>
<evidence type="ECO:0000259" key="1">
    <source>
        <dbReference type="Pfam" id="PF13411"/>
    </source>
</evidence>
<evidence type="ECO:0000313" key="3">
    <source>
        <dbReference type="Proteomes" id="UP000238916"/>
    </source>
</evidence>
<reference evidence="3" key="1">
    <citation type="submission" date="2018-02" db="EMBL/GenBank/DDBJ databases">
        <authorList>
            <person name="Hausmann B."/>
        </authorList>
    </citation>
    <scope>NUCLEOTIDE SEQUENCE [LARGE SCALE GENOMIC DNA]</scope>
    <source>
        <strain evidence="3">Peat soil MAG SbF1</strain>
    </source>
</reference>
<dbReference type="Gene3D" id="1.10.1660.10">
    <property type="match status" value="1"/>
</dbReference>
<protein>
    <recommendedName>
        <fullName evidence="1">HTH merR-type domain-containing protein</fullName>
    </recommendedName>
</protein>
<organism evidence="2 3">
    <name type="scientific">Candidatus Desulfosporosinus infrequens</name>
    <dbReference type="NCBI Taxonomy" id="2043169"/>
    <lineage>
        <taxon>Bacteria</taxon>
        <taxon>Bacillati</taxon>
        <taxon>Bacillota</taxon>
        <taxon>Clostridia</taxon>
        <taxon>Eubacteriales</taxon>
        <taxon>Desulfitobacteriaceae</taxon>
        <taxon>Desulfosporosinus</taxon>
    </lineage>
</organism>